<feature type="chain" id="PRO_5041946333" description="Infection structure specific protein" evidence="1">
    <location>
        <begin position="17"/>
        <end position="194"/>
    </location>
</feature>
<dbReference type="EMBL" id="ONZQ02000005">
    <property type="protein sequence ID" value="SPO01991.1"/>
    <property type="molecule type" value="Genomic_DNA"/>
</dbReference>
<gene>
    <name evidence="2" type="ORF">DNG_04664</name>
</gene>
<evidence type="ECO:0000313" key="3">
    <source>
        <dbReference type="Proteomes" id="UP001187682"/>
    </source>
</evidence>
<accession>A0AAE8MWI1</accession>
<evidence type="ECO:0008006" key="4">
    <source>
        <dbReference type="Google" id="ProtNLM"/>
    </source>
</evidence>
<keyword evidence="1" id="KW-0732">Signal</keyword>
<keyword evidence="3" id="KW-1185">Reference proteome</keyword>
<feature type="signal peptide" evidence="1">
    <location>
        <begin position="1"/>
        <end position="16"/>
    </location>
</feature>
<evidence type="ECO:0000256" key="1">
    <source>
        <dbReference type="SAM" id="SignalP"/>
    </source>
</evidence>
<comment type="caution">
    <text evidence="2">The sequence shown here is derived from an EMBL/GenBank/DDBJ whole genome shotgun (WGS) entry which is preliminary data.</text>
</comment>
<organism evidence="2 3">
    <name type="scientific">Cephalotrichum gorgonifer</name>
    <dbReference type="NCBI Taxonomy" id="2041049"/>
    <lineage>
        <taxon>Eukaryota</taxon>
        <taxon>Fungi</taxon>
        <taxon>Dikarya</taxon>
        <taxon>Ascomycota</taxon>
        <taxon>Pezizomycotina</taxon>
        <taxon>Sordariomycetes</taxon>
        <taxon>Hypocreomycetidae</taxon>
        <taxon>Microascales</taxon>
        <taxon>Microascaceae</taxon>
        <taxon>Cephalotrichum</taxon>
    </lineage>
</organism>
<dbReference type="AlphaFoldDB" id="A0AAE8MWI1"/>
<reference evidence="2" key="1">
    <citation type="submission" date="2018-03" db="EMBL/GenBank/DDBJ databases">
        <authorList>
            <person name="Guldener U."/>
        </authorList>
    </citation>
    <scope>NUCLEOTIDE SEQUENCE</scope>
</reference>
<sequence>MDKFVAISTLVVAVTATLPNPVVPLNRRQVEVPPEVASSIPSDCLDSLQEIYDTIPAAPTPIAEFSSSFYETASRTATATGEECAWITNMPEDVTDTYLKWTDDFINWSNDANNQKEMLEFQAECGDAAEAVVGSETGVCVEEWQMFKDKAEADGWKPPKIEVGGESASPGGLEVRVYTVATVAASVIGVMALL</sequence>
<evidence type="ECO:0000313" key="2">
    <source>
        <dbReference type="EMBL" id="SPO01991.1"/>
    </source>
</evidence>
<name>A0AAE8MWI1_9PEZI</name>
<proteinExistence type="predicted"/>
<dbReference type="Proteomes" id="UP001187682">
    <property type="component" value="Unassembled WGS sequence"/>
</dbReference>
<protein>
    <recommendedName>
        <fullName evidence="4">Infection structure specific protein</fullName>
    </recommendedName>
</protein>